<dbReference type="GO" id="GO:0016747">
    <property type="term" value="F:acyltransferase activity, transferring groups other than amino-acyl groups"/>
    <property type="evidence" value="ECO:0007669"/>
    <property type="project" value="InterPro"/>
</dbReference>
<dbReference type="Pfam" id="PF08445">
    <property type="entry name" value="FR47"/>
    <property type="match status" value="1"/>
</dbReference>
<dbReference type="Proteomes" id="UP000218418">
    <property type="component" value="Chromosome"/>
</dbReference>
<keyword evidence="2" id="KW-0808">Transferase</keyword>
<dbReference type="InterPro" id="IPR016181">
    <property type="entry name" value="Acyl_CoA_acyltransferase"/>
</dbReference>
<dbReference type="AlphaFoldDB" id="A0A1Z4LXK7"/>
<keyword evidence="3" id="KW-1185">Reference proteome</keyword>
<evidence type="ECO:0000313" key="3">
    <source>
        <dbReference type="Proteomes" id="UP000218418"/>
    </source>
</evidence>
<organism evidence="2 3">
    <name type="scientific">Calothrix parasitica NIES-267</name>
    <dbReference type="NCBI Taxonomy" id="1973488"/>
    <lineage>
        <taxon>Bacteria</taxon>
        <taxon>Bacillati</taxon>
        <taxon>Cyanobacteriota</taxon>
        <taxon>Cyanophyceae</taxon>
        <taxon>Nostocales</taxon>
        <taxon>Calotrichaceae</taxon>
        <taxon>Calothrix</taxon>
    </lineage>
</organism>
<dbReference type="Gene3D" id="3.40.630.30">
    <property type="match status" value="1"/>
</dbReference>
<reference evidence="2 3" key="1">
    <citation type="submission" date="2017-06" db="EMBL/GenBank/DDBJ databases">
        <title>Genome sequencing of cyanobaciteial culture collection at National Institute for Environmental Studies (NIES).</title>
        <authorList>
            <person name="Hirose Y."/>
            <person name="Shimura Y."/>
            <person name="Fujisawa T."/>
            <person name="Nakamura Y."/>
            <person name="Kawachi M."/>
        </authorList>
    </citation>
    <scope>NUCLEOTIDE SEQUENCE [LARGE SCALE GENOMIC DNA]</scope>
    <source>
        <strain evidence="2 3">NIES-267</strain>
    </source>
</reference>
<dbReference type="PROSITE" id="PS51186">
    <property type="entry name" value="GNAT"/>
    <property type="match status" value="1"/>
</dbReference>
<proteinExistence type="predicted"/>
<name>A0A1Z4LXK7_9CYAN</name>
<evidence type="ECO:0000313" key="2">
    <source>
        <dbReference type="EMBL" id="BAY85818.1"/>
    </source>
</evidence>
<sequence>MVYTPPEYRKKGYASACVAGLSQTLLGEGYKFCFLFTDLSNPTSNKIYQKIGYQPVADWNNYSFSD</sequence>
<protein>
    <submittedName>
        <fullName evidence="2">GCN5-related N-acetyltransferase</fullName>
    </submittedName>
</protein>
<dbReference type="SUPFAM" id="SSF55729">
    <property type="entry name" value="Acyl-CoA N-acyltransferases (Nat)"/>
    <property type="match status" value="1"/>
</dbReference>
<accession>A0A1Z4LXK7</accession>
<evidence type="ECO:0000259" key="1">
    <source>
        <dbReference type="PROSITE" id="PS51186"/>
    </source>
</evidence>
<dbReference type="InterPro" id="IPR000182">
    <property type="entry name" value="GNAT_dom"/>
</dbReference>
<gene>
    <name evidence="2" type="ORF">NIES267_53200</name>
</gene>
<feature type="domain" description="N-acetyltransferase" evidence="1">
    <location>
        <begin position="1"/>
        <end position="66"/>
    </location>
</feature>
<dbReference type="EMBL" id="AP018227">
    <property type="protein sequence ID" value="BAY85818.1"/>
    <property type="molecule type" value="Genomic_DNA"/>
</dbReference>
<dbReference type="InterPro" id="IPR013653">
    <property type="entry name" value="GCN5-like_dom"/>
</dbReference>